<evidence type="ECO:0000313" key="2">
    <source>
        <dbReference type="EMBL" id="RYO77601.1"/>
    </source>
</evidence>
<gene>
    <name evidence="2" type="ORF">DL764_010206</name>
</gene>
<dbReference type="EMBL" id="QJNU01001283">
    <property type="protein sequence ID" value="RYO77601.1"/>
    <property type="molecule type" value="Genomic_DNA"/>
</dbReference>
<feature type="region of interest" description="Disordered" evidence="1">
    <location>
        <begin position="1"/>
        <end position="35"/>
    </location>
</feature>
<accession>A0A4Q4ST46</accession>
<reference evidence="2 3" key="1">
    <citation type="submission" date="2018-06" db="EMBL/GenBank/DDBJ databases">
        <title>Complete Genomes of Monosporascus.</title>
        <authorList>
            <person name="Robinson A.J."/>
            <person name="Natvig D.O."/>
        </authorList>
    </citation>
    <scope>NUCLEOTIDE SEQUENCE [LARGE SCALE GENOMIC DNA]</scope>
    <source>
        <strain evidence="2 3">CBS 110550</strain>
    </source>
</reference>
<organism evidence="2 3">
    <name type="scientific">Monosporascus ibericus</name>
    <dbReference type="NCBI Taxonomy" id="155417"/>
    <lineage>
        <taxon>Eukaryota</taxon>
        <taxon>Fungi</taxon>
        <taxon>Dikarya</taxon>
        <taxon>Ascomycota</taxon>
        <taxon>Pezizomycotina</taxon>
        <taxon>Sordariomycetes</taxon>
        <taxon>Xylariomycetidae</taxon>
        <taxon>Xylariales</taxon>
        <taxon>Xylariales incertae sedis</taxon>
        <taxon>Monosporascus</taxon>
    </lineage>
</organism>
<dbReference type="AlphaFoldDB" id="A0A4Q4ST46"/>
<evidence type="ECO:0000313" key="3">
    <source>
        <dbReference type="Proteomes" id="UP000293360"/>
    </source>
</evidence>
<protein>
    <recommendedName>
        <fullName evidence="4">AB hydrolase-1 domain-containing protein</fullName>
    </recommendedName>
</protein>
<comment type="caution">
    <text evidence="2">The sequence shown here is derived from an EMBL/GenBank/DDBJ whole genome shotgun (WGS) entry which is preliminary data.</text>
</comment>
<sequence>MAAARTTAPDLVAEAGLAPVPATSSTTPTPQQQELQTRAKEYITREKFNRRLTLPASDAHDELIVTYAVGGVDSDTAPTVLFIGGMFGGRFLASMADHLGQSLGMRIVVTDRPGMGDSTMVDVSLRLSVWLETVPVLMRTINAQHLSIAAHSCGVIYALNTIYELPWILPSSNRKLYLFSPWVSPEHSGLMMLSISSYLPSYLINKFDNIVRFINTTMMPTVHFSGMVSSAVSAPFTADQEGGSSGDSARRKPLSRHERDDVCREYCGVSAAENSGRSKELIRATFEESTRGANHEALLSLRKEAAGAWGVCDDYKTYPDALEAKMRAFYRETGAGTGRETGQSDLAPTNDPFVIKTFWAENDNMIGKKGEEYFNKCFERFSETNRGSSGDGNEHKCLLYESEVVPETTHETVCLPQYEALSSALRDMLGRQE</sequence>
<dbReference type="SUPFAM" id="SSF53474">
    <property type="entry name" value="alpha/beta-Hydrolases"/>
    <property type="match status" value="1"/>
</dbReference>
<proteinExistence type="predicted"/>
<evidence type="ECO:0008006" key="4">
    <source>
        <dbReference type="Google" id="ProtNLM"/>
    </source>
</evidence>
<dbReference type="Gene3D" id="3.40.50.1820">
    <property type="entry name" value="alpha/beta hydrolase"/>
    <property type="match status" value="1"/>
</dbReference>
<feature type="region of interest" description="Disordered" evidence="1">
    <location>
        <begin position="237"/>
        <end position="256"/>
    </location>
</feature>
<keyword evidence="3" id="KW-1185">Reference proteome</keyword>
<dbReference type="OrthoDB" id="294702at2759"/>
<dbReference type="InterPro" id="IPR029058">
    <property type="entry name" value="AB_hydrolase_fold"/>
</dbReference>
<dbReference type="Proteomes" id="UP000293360">
    <property type="component" value="Unassembled WGS sequence"/>
</dbReference>
<dbReference type="STRING" id="155417.A0A4Q4ST46"/>
<name>A0A4Q4ST46_9PEZI</name>
<feature type="compositionally biased region" description="Low complexity" evidence="1">
    <location>
        <begin position="17"/>
        <end position="35"/>
    </location>
</feature>
<evidence type="ECO:0000256" key="1">
    <source>
        <dbReference type="SAM" id="MobiDB-lite"/>
    </source>
</evidence>